<comment type="caution">
    <text evidence="2">The sequence shown here is derived from an EMBL/GenBank/DDBJ whole genome shotgun (WGS) entry which is preliminary data.</text>
</comment>
<dbReference type="Proteomes" id="UP001050691">
    <property type="component" value="Unassembled WGS sequence"/>
</dbReference>
<sequence length="103" mass="11583">MDLRRWNTRKATPMVSDLHLPTLSLPPQDEPAQTPRSVLRRWHESLVAEMADGSYISNSNTGEPLTDINDLQNNGDSSENPYDNVDPVTAIRLRRLVSLVLDS</sequence>
<dbReference type="AlphaFoldDB" id="A0AAV5AHB5"/>
<reference evidence="2" key="1">
    <citation type="submission" date="2021-10" db="EMBL/GenBank/DDBJ databases">
        <title>De novo Genome Assembly of Clathrus columnatus (Basidiomycota, Fungi) Using Illumina and Nanopore Sequence Data.</title>
        <authorList>
            <person name="Ogiso-Tanaka E."/>
            <person name="Itagaki H."/>
            <person name="Hosoya T."/>
            <person name="Hosaka K."/>
        </authorList>
    </citation>
    <scope>NUCLEOTIDE SEQUENCE</scope>
    <source>
        <strain evidence="2">MO-923</strain>
    </source>
</reference>
<evidence type="ECO:0000313" key="3">
    <source>
        <dbReference type="Proteomes" id="UP001050691"/>
    </source>
</evidence>
<protein>
    <submittedName>
        <fullName evidence="2">Uncharacterized protein</fullName>
    </submittedName>
</protein>
<proteinExistence type="predicted"/>
<dbReference type="EMBL" id="BPWL01000009">
    <property type="protein sequence ID" value="GJJ13740.1"/>
    <property type="molecule type" value="Genomic_DNA"/>
</dbReference>
<evidence type="ECO:0000313" key="2">
    <source>
        <dbReference type="EMBL" id="GJJ13740.1"/>
    </source>
</evidence>
<keyword evidence="3" id="KW-1185">Reference proteome</keyword>
<organism evidence="2 3">
    <name type="scientific">Clathrus columnatus</name>
    <dbReference type="NCBI Taxonomy" id="1419009"/>
    <lineage>
        <taxon>Eukaryota</taxon>
        <taxon>Fungi</taxon>
        <taxon>Dikarya</taxon>
        <taxon>Basidiomycota</taxon>
        <taxon>Agaricomycotina</taxon>
        <taxon>Agaricomycetes</taxon>
        <taxon>Phallomycetidae</taxon>
        <taxon>Phallales</taxon>
        <taxon>Clathraceae</taxon>
        <taxon>Clathrus</taxon>
    </lineage>
</organism>
<name>A0AAV5AHB5_9AGAM</name>
<accession>A0AAV5AHB5</accession>
<gene>
    <name evidence="2" type="ORF">Clacol_007996</name>
</gene>
<evidence type="ECO:0000256" key="1">
    <source>
        <dbReference type="SAM" id="MobiDB-lite"/>
    </source>
</evidence>
<feature type="region of interest" description="Disordered" evidence="1">
    <location>
        <begin position="53"/>
        <end position="85"/>
    </location>
</feature>
<feature type="compositionally biased region" description="Polar residues" evidence="1">
    <location>
        <begin position="55"/>
        <end position="81"/>
    </location>
</feature>